<dbReference type="EMBL" id="PFFQ01000049">
    <property type="protein sequence ID" value="PIW15615.1"/>
    <property type="molecule type" value="Genomic_DNA"/>
</dbReference>
<protein>
    <recommendedName>
        <fullName evidence="3">HEAT repeat domain-containing protein</fullName>
    </recommendedName>
</protein>
<comment type="caution">
    <text evidence="1">The sequence shown here is derived from an EMBL/GenBank/DDBJ whole genome shotgun (WGS) entry which is preliminary data.</text>
</comment>
<evidence type="ECO:0000313" key="1">
    <source>
        <dbReference type="EMBL" id="PIW15615.1"/>
    </source>
</evidence>
<dbReference type="AlphaFoldDB" id="A0A2M7G1N6"/>
<evidence type="ECO:0000313" key="2">
    <source>
        <dbReference type="Proteomes" id="UP000231019"/>
    </source>
</evidence>
<evidence type="ECO:0008006" key="3">
    <source>
        <dbReference type="Google" id="ProtNLM"/>
    </source>
</evidence>
<dbReference type="Gene3D" id="1.25.10.10">
    <property type="entry name" value="Leucine-rich Repeat Variant"/>
    <property type="match status" value="1"/>
</dbReference>
<dbReference type="InterPro" id="IPR016024">
    <property type="entry name" value="ARM-type_fold"/>
</dbReference>
<dbReference type="SUPFAM" id="SSF48371">
    <property type="entry name" value="ARM repeat"/>
    <property type="match status" value="1"/>
</dbReference>
<name>A0A2M7G1N6_9BACT</name>
<reference evidence="1 2" key="1">
    <citation type="submission" date="2017-09" db="EMBL/GenBank/DDBJ databases">
        <title>Depth-based differentiation of microbial function through sediment-hosted aquifers and enrichment of novel symbionts in the deep terrestrial subsurface.</title>
        <authorList>
            <person name="Probst A.J."/>
            <person name="Ladd B."/>
            <person name="Jarett J.K."/>
            <person name="Geller-Mcgrath D.E."/>
            <person name="Sieber C.M."/>
            <person name="Emerson J.B."/>
            <person name="Anantharaman K."/>
            <person name="Thomas B.C."/>
            <person name="Malmstrom R."/>
            <person name="Stieglmeier M."/>
            <person name="Klingl A."/>
            <person name="Woyke T."/>
            <person name="Ryan C.M."/>
            <person name="Banfield J.F."/>
        </authorList>
    </citation>
    <scope>NUCLEOTIDE SEQUENCE [LARGE SCALE GENOMIC DNA]</scope>
    <source>
        <strain evidence="1">CG17_big_fil_post_rev_8_21_14_2_50_48_46</strain>
    </source>
</reference>
<dbReference type="Proteomes" id="UP000231019">
    <property type="component" value="Unassembled WGS sequence"/>
</dbReference>
<dbReference type="InterPro" id="IPR011989">
    <property type="entry name" value="ARM-like"/>
</dbReference>
<proteinExistence type="predicted"/>
<organism evidence="1 2">
    <name type="scientific">bacterium (Candidatus Blackallbacteria) CG17_big_fil_post_rev_8_21_14_2_50_48_46</name>
    <dbReference type="NCBI Taxonomy" id="2014261"/>
    <lineage>
        <taxon>Bacteria</taxon>
        <taxon>Candidatus Blackallbacteria</taxon>
    </lineage>
</organism>
<sequence length="175" mass="20356">MIDNLDQIREVAQKDTFINEITVFVDNLIAQDKTKALYLLKQLFFAPEIHPRVRYMLAQRLGKMGPIQLFQQLLSYFILRKFPDTLSLISALRSFNQPEAVPALVDYYPHASYREQLEIIETLAQVSAPETVEFLSQIFNDQIEYANALEPEQREEIRQNASSALSRKIMRFDSL</sequence>
<gene>
    <name evidence="1" type="ORF">COW36_16385</name>
</gene>
<accession>A0A2M7G1N6</accession>